<evidence type="ECO:0000313" key="2">
    <source>
        <dbReference type="EMBL" id="ATX76285.1"/>
    </source>
</evidence>
<reference evidence="2 3" key="1">
    <citation type="journal article" date="2017" name="Environ. Microbiol.">
        <title>Genomic and physiological analyses of 'Reinekea forsetii' reveal a versatile opportunistic lifestyle during spring algae blooms.</title>
        <authorList>
            <person name="Avci B."/>
            <person name="Hahnke R.L."/>
            <person name="Chafee M."/>
            <person name="Fischer T."/>
            <person name="Gruber-Vodicka H."/>
            <person name="Tegetmeyer H.E."/>
            <person name="Harder J."/>
            <person name="Fuchs B.M."/>
            <person name="Amann R.I."/>
            <person name="Teeling H."/>
        </authorList>
    </citation>
    <scope>NUCLEOTIDE SEQUENCE [LARGE SCALE GENOMIC DNA]</scope>
    <source>
        <strain evidence="2 3">Hel1_31_D35</strain>
    </source>
</reference>
<dbReference type="SUPFAM" id="SSF54637">
    <property type="entry name" value="Thioesterase/thiol ester dehydrase-isomerase"/>
    <property type="match status" value="1"/>
</dbReference>
<name>A0A2K8KN95_9GAMM</name>
<proteinExistence type="predicted"/>
<dbReference type="InterPro" id="IPR029069">
    <property type="entry name" value="HotDog_dom_sf"/>
</dbReference>
<dbReference type="CDD" id="cd03441">
    <property type="entry name" value="R_hydratase_like"/>
    <property type="match status" value="1"/>
</dbReference>
<protein>
    <submittedName>
        <fullName evidence="2">MaoC domain protein-containing protein dehydratase</fullName>
    </submittedName>
</protein>
<dbReference type="AlphaFoldDB" id="A0A2K8KN95"/>
<feature type="domain" description="FAS1-like dehydratase" evidence="1">
    <location>
        <begin position="5"/>
        <end position="143"/>
    </location>
</feature>
<dbReference type="KEGG" id="rfo:REIFOR_01137"/>
<dbReference type="OrthoDB" id="7183822at2"/>
<organism evidence="2 3">
    <name type="scientific">Reinekea forsetii</name>
    <dbReference type="NCBI Taxonomy" id="1336806"/>
    <lineage>
        <taxon>Bacteria</taxon>
        <taxon>Pseudomonadati</taxon>
        <taxon>Pseudomonadota</taxon>
        <taxon>Gammaproteobacteria</taxon>
        <taxon>Oceanospirillales</taxon>
        <taxon>Saccharospirillaceae</taxon>
        <taxon>Reinekea</taxon>
    </lineage>
</organism>
<evidence type="ECO:0000259" key="1">
    <source>
        <dbReference type="Pfam" id="PF13452"/>
    </source>
</evidence>
<dbReference type="Gene3D" id="3.10.129.10">
    <property type="entry name" value="Hotdog Thioesterase"/>
    <property type="match status" value="1"/>
</dbReference>
<sequence>MTFNGAPVKEFSYLVTARDIRRFAQAIGDTNPLYQVADDDLAKDDDRMLAPALFCQAMAYQDLPIEALPADLAPAELTISVPGLRSVGGASHYEFYQYVRAGDKIRIRSCIESVTEKQGRTGLLFLVSVTTCFTNQLGEPVAKEVATYVKR</sequence>
<dbReference type="RefSeq" id="WP_100256637.1">
    <property type="nucleotide sequence ID" value="NZ_CP011797.1"/>
</dbReference>
<dbReference type="EMBL" id="CP011797">
    <property type="protein sequence ID" value="ATX76285.1"/>
    <property type="molecule type" value="Genomic_DNA"/>
</dbReference>
<dbReference type="Pfam" id="PF13452">
    <property type="entry name" value="FAS1_DH_region"/>
    <property type="match status" value="1"/>
</dbReference>
<accession>A0A2K8KN95</accession>
<gene>
    <name evidence="2" type="ORF">REIFOR_01137</name>
</gene>
<evidence type="ECO:0000313" key="3">
    <source>
        <dbReference type="Proteomes" id="UP000229757"/>
    </source>
</evidence>
<keyword evidence="3" id="KW-1185">Reference proteome</keyword>
<dbReference type="InterPro" id="IPR039569">
    <property type="entry name" value="FAS1-like_DH_region"/>
</dbReference>
<dbReference type="Proteomes" id="UP000229757">
    <property type="component" value="Chromosome"/>
</dbReference>